<dbReference type="InterPro" id="IPR030963">
    <property type="entry name" value="DHQ_synth_fam"/>
</dbReference>
<dbReference type="GO" id="GO:0009423">
    <property type="term" value="P:chorismate biosynthetic process"/>
    <property type="evidence" value="ECO:0007669"/>
    <property type="project" value="UniProtKB-UniRule"/>
</dbReference>
<reference evidence="21 22" key="1">
    <citation type="journal article" date="2016" name="BMC Genomics">
        <title>Combined genomic and structural analyses of a cultured magnetotactic bacterium reveals its niche adaptation to a dynamic environment.</title>
        <authorList>
            <person name="Araujo A.C."/>
            <person name="Morillo V."/>
            <person name="Cypriano J."/>
            <person name="Teixeira L.C."/>
            <person name="Leao P."/>
            <person name="Lyra S."/>
            <person name="Almeida L.G."/>
            <person name="Bazylinski D.A."/>
            <person name="Vasconcellos A.T."/>
            <person name="Abreu F."/>
            <person name="Lins U."/>
        </authorList>
    </citation>
    <scope>NUCLEOTIDE SEQUENCE [LARGE SCALE GENOMIC DNA]</scope>
    <source>
        <strain evidence="21 22">IT-1</strain>
    </source>
</reference>
<dbReference type="Pfam" id="PF01761">
    <property type="entry name" value="DHQ_synthase"/>
    <property type="match status" value="1"/>
</dbReference>
<protein>
    <recommendedName>
        <fullName evidence="8 18">3-dehydroquinate synthase</fullName>
        <shortName evidence="18">DHQS</shortName>
        <ecNumber evidence="7 18">4.2.3.4</ecNumber>
    </recommendedName>
</protein>
<comment type="function">
    <text evidence="3 18">Catalyzes the conversion of 3-deoxy-D-arabino-heptulosonate 7-phosphate (DAHP) to dehydroquinate (DHQ).</text>
</comment>
<dbReference type="InterPro" id="IPR050071">
    <property type="entry name" value="Dehydroquinate_synthase"/>
</dbReference>
<evidence type="ECO:0000256" key="1">
    <source>
        <dbReference type="ARBA" id="ARBA00001393"/>
    </source>
</evidence>
<keyword evidence="22" id="KW-1185">Reference proteome</keyword>
<evidence type="ECO:0000256" key="14">
    <source>
        <dbReference type="ARBA" id="ARBA00023027"/>
    </source>
</evidence>
<evidence type="ECO:0000256" key="13">
    <source>
        <dbReference type="ARBA" id="ARBA00022833"/>
    </source>
</evidence>
<evidence type="ECO:0000256" key="17">
    <source>
        <dbReference type="ARBA" id="ARBA00023285"/>
    </source>
</evidence>
<comment type="cofactor">
    <cofactor evidence="2 18">
        <name>NAD(+)</name>
        <dbReference type="ChEBI" id="CHEBI:57540"/>
    </cofactor>
</comment>
<dbReference type="AlphaFoldDB" id="A0A1Y2K6A1"/>
<comment type="subcellular location">
    <subcellularLocation>
        <location evidence="4 18">Cytoplasm</location>
    </subcellularLocation>
</comment>
<dbReference type="EC" id="4.2.3.4" evidence="7 18"/>
<evidence type="ECO:0000256" key="3">
    <source>
        <dbReference type="ARBA" id="ARBA00003485"/>
    </source>
</evidence>
<evidence type="ECO:0000259" key="19">
    <source>
        <dbReference type="Pfam" id="PF01761"/>
    </source>
</evidence>
<organism evidence="21 22">
    <name type="scientific">Magnetofaba australis IT-1</name>
    <dbReference type="NCBI Taxonomy" id="1434232"/>
    <lineage>
        <taxon>Bacteria</taxon>
        <taxon>Pseudomonadati</taxon>
        <taxon>Pseudomonadota</taxon>
        <taxon>Magnetococcia</taxon>
        <taxon>Magnetococcales</taxon>
        <taxon>Magnetococcaceae</taxon>
        <taxon>Magnetofaba</taxon>
    </lineage>
</organism>
<evidence type="ECO:0000256" key="5">
    <source>
        <dbReference type="ARBA" id="ARBA00004661"/>
    </source>
</evidence>
<keyword evidence="14 18" id="KW-0520">NAD</keyword>
<feature type="binding site" evidence="18">
    <location>
        <begin position="75"/>
        <end position="80"/>
    </location>
    <ligand>
        <name>NAD(+)</name>
        <dbReference type="ChEBI" id="CHEBI:57540"/>
    </ligand>
</feature>
<comment type="similarity">
    <text evidence="6 18">Belongs to the sugar phosphate cyclases superfamily. Dehydroquinate synthase family.</text>
</comment>
<gene>
    <name evidence="18" type="primary">aroB</name>
    <name evidence="21" type="ORF">MAIT1_02912</name>
</gene>
<dbReference type="GO" id="GO:0009073">
    <property type="term" value="P:aromatic amino acid family biosynthetic process"/>
    <property type="evidence" value="ECO:0007669"/>
    <property type="project" value="UniProtKB-KW"/>
</dbReference>
<feature type="binding site" evidence="18">
    <location>
        <position position="251"/>
    </location>
    <ligand>
        <name>Zn(2+)</name>
        <dbReference type="ChEBI" id="CHEBI:29105"/>
    </ligand>
</feature>
<feature type="binding site" evidence="18">
    <location>
        <position position="268"/>
    </location>
    <ligand>
        <name>Zn(2+)</name>
        <dbReference type="ChEBI" id="CHEBI:29105"/>
    </ligand>
</feature>
<keyword evidence="10 18" id="KW-0028">Amino-acid biosynthesis</keyword>
<evidence type="ECO:0000256" key="2">
    <source>
        <dbReference type="ARBA" id="ARBA00001911"/>
    </source>
</evidence>
<evidence type="ECO:0000256" key="9">
    <source>
        <dbReference type="ARBA" id="ARBA00022490"/>
    </source>
</evidence>
<dbReference type="CDD" id="cd08195">
    <property type="entry name" value="DHQS"/>
    <property type="match status" value="1"/>
</dbReference>
<feature type="binding site" evidence="18">
    <location>
        <position position="146"/>
    </location>
    <ligand>
        <name>NAD(+)</name>
        <dbReference type="ChEBI" id="CHEBI:57540"/>
    </ligand>
</feature>
<dbReference type="Proteomes" id="UP000194003">
    <property type="component" value="Unassembled WGS sequence"/>
</dbReference>
<dbReference type="STRING" id="1434232.MAIT1_02912"/>
<evidence type="ECO:0000256" key="12">
    <source>
        <dbReference type="ARBA" id="ARBA00022741"/>
    </source>
</evidence>
<dbReference type="Gene3D" id="3.40.50.1970">
    <property type="match status" value="1"/>
</dbReference>
<feature type="domain" description="3-dehydroquinate synthase C-terminal" evidence="20">
    <location>
        <begin position="185"/>
        <end position="328"/>
    </location>
</feature>
<keyword evidence="16 18" id="KW-0456">Lyase</keyword>
<comment type="caution">
    <text evidence="21">The sequence shown here is derived from an EMBL/GenBank/DDBJ whole genome shotgun (WGS) entry which is preliminary data.</text>
</comment>
<evidence type="ECO:0000259" key="20">
    <source>
        <dbReference type="Pfam" id="PF24621"/>
    </source>
</evidence>
<evidence type="ECO:0000256" key="18">
    <source>
        <dbReference type="HAMAP-Rule" id="MF_00110"/>
    </source>
</evidence>
<feature type="domain" description="3-dehydroquinate synthase N-terminal" evidence="19">
    <location>
        <begin position="71"/>
        <end position="182"/>
    </location>
</feature>
<dbReference type="PANTHER" id="PTHR43622:SF7">
    <property type="entry name" value="3-DEHYDROQUINATE SYNTHASE, CHLOROPLASTIC"/>
    <property type="match status" value="1"/>
</dbReference>
<comment type="catalytic activity">
    <reaction evidence="1 18">
        <text>7-phospho-2-dehydro-3-deoxy-D-arabino-heptonate = 3-dehydroquinate + phosphate</text>
        <dbReference type="Rhea" id="RHEA:21968"/>
        <dbReference type="ChEBI" id="CHEBI:32364"/>
        <dbReference type="ChEBI" id="CHEBI:43474"/>
        <dbReference type="ChEBI" id="CHEBI:58394"/>
        <dbReference type="EC" id="4.2.3.4"/>
    </reaction>
</comment>
<dbReference type="HAMAP" id="MF_00110">
    <property type="entry name" value="DHQ_synthase"/>
    <property type="match status" value="1"/>
</dbReference>
<dbReference type="InterPro" id="IPR056179">
    <property type="entry name" value="DHQS_C"/>
</dbReference>
<evidence type="ECO:0000256" key="4">
    <source>
        <dbReference type="ARBA" id="ARBA00004496"/>
    </source>
</evidence>
<dbReference type="NCBIfam" id="TIGR01357">
    <property type="entry name" value="aroB"/>
    <property type="match status" value="1"/>
</dbReference>
<evidence type="ECO:0000256" key="7">
    <source>
        <dbReference type="ARBA" id="ARBA00013031"/>
    </source>
</evidence>
<dbReference type="GO" id="GO:0003856">
    <property type="term" value="F:3-dehydroquinate synthase activity"/>
    <property type="evidence" value="ECO:0007669"/>
    <property type="project" value="UniProtKB-UniRule"/>
</dbReference>
<dbReference type="GO" id="GO:0000166">
    <property type="term" value="F:nucleotide binding"/>
    <property type="evidence" value="ECO:0007669"/>
    <property type="project" value="UniProtKB-KW"/>
</dbReference>
<dbReference type="SUPFAM" id="SSF56796">
    <property type="entry name" value="Dehydroquinate synthase-like"/>
    <property type="match status" value="1"/>
</dbReference>
<dbReference type="EMBL" id="LVJN01000018">
    <property type="protein sequence ID" value="OSM04817.1"/>
    <property type="molecule type" value="Genomic_DNA"/>
</dbReference>
<feature type="binding site" evidence="18">
    <location>
        <begin position="109"/>
        <end position="113"/>
    </location>
    <ligand>
        <name>NAD(+)</name>
        <dbReference type="ChEBI" id="CHEBI:57540"/>
    </ligand>
</feature>
<evidence type="ECO:0000313" key="22">
    <source>
        <dbReference type="Proteomes" id="UP000194003"/>
    </source>
</evidence>
<feature type="binding site" evidence="18">
    <location>
        <position position="188"/>
    </location>
    <ligand>
        <name>Zn(2+)</name>
        <dbReference type="ChEBI" id="CHEBI:29105"/>
    </ligand>
</feature>
<comment type="cofactor">
    <cofactor evidence="18">
        <name>Co(2+)</name>
        <dbReference type="ChEBI" id="CHEBI:48828"/>
    </cofactor>
    <cofactor evidence="18">
        <name>Zn(2+)</name>
        <dbReference type="ChEBI" id="CHEBI:29105"/>
    </cofactor>
    <text evidence="18">Binds 1 divalent metal cation per subunit. Can use either Co(2+) or Zn(2+).</text>
</comment>
<dbReference type="PANTHER" id="PTHR43622">
    <property type="entry name" value="3-DEHYDROQUINATE SYNTHASE"/>
    <property type="match status" value="1"/>
</dbReference>
<feature type="binding site" evidence="18">
    <location>
        <begin position="173"/>
        <end position="176"/>
    </location>
    <ligand>
        <name>NAD(+)</name>
        <dbReference type="ChEBI" id="CHEBI:57540"/>
    </ligand>
</feature>
<dbReference type="GO" id="GO:0046872">
    <property type="term" value="F:metal ion binding"/>
    <property type="evidence" value="ECO:0007669"/>
    <property type="project" value="UniProtKB-KW"/>
</dbReference>
<keyword evidence="15 18" id="KW-0057">Aromatic amino acid biosynthesis</keyword>
<dbReference type="InterPro" id="IPR016037">
    <property type="entry name" value="DHQ_synth_AroB"/>
</dbReference>
<dbReference type="GO" id="GO:0005737">
    <property type="term" value="C:cytoplasm"/>
    <property type="evidence" value="ECO:0007669"/>
    <property type="project" value="UniProtKB-SubCell"/>
</dbReference>
<evidence type="ECO:0000256" key="6">
    <source>
        <dbReference type="ARBA" id="ARBA00005412"/>
    </source>
</evidence>
<name>A0A1Y2K6A1_9PROT</name>
<proteinExistence type="inferred from homology"/>
<dbReference type="Pfam" id="PF24621">
    <property type="entry name" value="DHQS_C"/>
    <property type="match status" value="1"/>
</dbReference>
<feature type="binding site" evidence="18">
    <location>
        <begin position="133"/>
        <end position="134"/>
    </location>
    <ligand>
        <name>NAD(+)</name>
        <dbReference type="ChEBI" id="CHEBI:57540"/>
    </ligand>
</feature>
<keyword evidence="13 18" id="KW-0862">Zinc</keyword>
<keyword evidence="17 18" id="KW-0170">Cobalt</keyword>
<dbReference type="InterPro" id="IPR030960">
    <property type="entry name" value="DHQS/DOIS_N"/>
</dbReference>
<evidence type="ECO:0000256" key="15">
    <source>
        <dbReference type="ARBA" id="ARBA00023141"/>
    </source>
</evidence>
<evidence type="ECO:0000256" key="8">
    <source>
        <dbReference type="ARBA" id="ARBA00017684"/>
    </source>
</evidence>
<sequence>MGVLNSLQVDLGARSYPIEIGQGLLDGLGDGLKPLLKGRQMAVLTTETVAPLYLERAQASLTAAGFDVTPIILPDGETSKSWQALNQVFDVLIGARFERSSTVVALGGGVIGDLSGFAAASLLRGVNFVQVPTTLLSQVDSSVGGKTGINHPLGKNLIGAFYQPKKVTIDIDTLRTLPRRELLAGLAEVIKYGIIWDAELFARLERDLDAFLALEPTVVAEVIHRCCAIKAEVVSADEREAGQRALLNLGHTFGHAIENLAGYGEILHGEAVAIGMVMAADLSHWLKLCPGNDVARIRELVERAGLPLHAPKHAVEAYMDAMSRDKKVEAGVMRFVLMRGIGSAMISSDVDAAVTRQVIEAYAVA</sequence>
<evidence type="ECO:0000256" key="10">
    <source>
        <dbReference type="ARBA" id="ARBA00022605"/>
    </source>
</evidence>
<dbReference type="GO" id="GO:0008652">
    <property type="term" value="P:amino acid biosynthetic process"/>
    <property type="evidence" value="ECO:0007669"/>
    <property type="project" value="UniProtKB-KW"/>
</dbReference>
<keyword evidence="9 18" id="KW-0963">Cytoplasm</keyword>
<comment type="pathway">
    <text evidence="5 18">Metabolic intermediate biosynthesis; chorismate biosynthesis; chorismate from D-erythrose 4-phosphate and phosphoenolpyruvate: step 2/7.</text>
</comment>
<dbReference type="FunFam" id="3.40.50.1970:FF:000001">
    <property type="entry name" value="3-dehydroquinate synthase"/>
    <property type="match status" value="1"/>
</dbReference>
<dbReference type="PIRSF" id="PIRSF001455">
    <property type="entry name" value="DHQ_synth"/>
    <property type="match status" value="1"/>
</dbReference>
<keyword evidence="11 18" id="KW-0479">Metal-binding</keyword>
<keyword evidence="12 18" id="KW-0547">Nucleotide-binding</keyword>
<dbReference type="Gene3D" id="1.20.1090.10">
    <property type="entry name" value="Dehydroquinate synthase-like - alpha domain"/>
    <property type="match status" value="1"/>
</dbReference>
<feature type="binding site" evidence="18">
    <location>
        <position position="155"/>
    </location>
    <ligand>
        <name>NAD(+)</name>
        <dbReference type="ChEBI" id="CHEBI:57540"/>
    </ligand>
</feature>
<accession>A0A1Y2K6A1</accession>
<evidence type="ECO:0000256" key="16">
    <source>
        <dbReference type="ARBA" id="ARBA00023239"/>
    </source>
</evidence>
<evidence type="ECO:0000313" key="21">
    <source>
        <dbReference type="EMBL" id="OSM04817.1"/>
    </source>
</evidence>
<evidence type="ECO:0000256" key="11">
    <source>
        <dbReference type="ARBA" id="ARBA00022723"/>
    </source>
</evidence>
<dbReference type="UniPathway" id="UPA00053">
    <property type="reaction ID" value="UER00085"/>
</dbReference>